<dbReference type="PROSITE" id="PS50837">
    <property type="entry name" value="NACHT"/>
    <property type="match status" value="1"/>
</dbReference>
<dbReference type="eggNOG" id="COG5635">
    <property type="taxonomic scope" value="Bacteria"/>
</dbReference>
<reference evidence="2 3" key="1">
    <citation type="submission" date="2012-06" db="EMBL/GenBank/DDBJ databases">
        <title>Finished chromosome of genome of Microcoleus sp. PCC 7113.</title>
        <authorList>
            <consortium name="US DOE Joint Genome Institute"/>
            <person name="Gugger M."/>
            <person name="Coursin T."/>
            <person name="Rippka R."/>
            <person name="Tandeau De Marsac N."/>
            <person name="Huntemann M."/>
            <person name="Wei C.-L."/>
            <person name="Han J."/>
            <person name="Detter J.C."/>
            <person name="Han C."/>
            <person name="Tapia R."/>
            <person name="Chen A."/>
            <person name="Kyrpides N."/>
            <person name="Mavromatis K."/>
            <person name="Markowitz V."/>
            <person name="Szeto E."/>
            <person name="Ivanova N."/>
            <person name="Pagani I."/>
            <person name="Pati A."/>
            <person name="Goodwin L."/>
            <person name="Nordberg H.P."/>
            <person name="Cantor M.N."/>
            <person name="Hua S.X."/>
            <person name="Woyke T."/>
            <person name="Kerfeld C.A."/>
        </authorList>
    </citation>
    <scope>NUCLEOTIDE SEQUENCE [LARGE SCALE GENOMIC DNA]</scope>
    <source>
        <strain evidence="2 3">PCC 7113</strain>
    </source>
</reference>
<sequence>MDVRASEQAIRKAREVLTREGWAESKLLEIVTSRNRKLSSQQRTKFFKGEPITRSTADRIGSFLGLTWEEGDLITVKREKRKQDKGSDIDELVREVRSLYRDKIQYDCGEMQLLNRQVPIDDLYTDVYILEDIPKLRSLNISERMQGFDPIADDPKSFYLGKVHGERVPGLEIVTDGCKVMCLGAPGSGKTTYLYYVATQCNKGELQANRVPIFLRLSEFTDEIRNHSELSLLNYIEHLFHTEGVEQPQATETIITQGRALILLDGLDEVPKDFSKLVLRRIREFCKYRKNSIIITCRTNALDYNFSDLKFTQVIVADFEQPQIEIFANKWFVAEAKNNKQAGETRAKEFIEKLGLAEHKRIRDLAVTPILLNLTCLIFKNNLGEFSKNRSELYQRGINILLEQWDAERGIERDEVYGKLDLEGRKSLLTHVAKVAFEENRYFFKQEEIEKYIADYFLTLPHAQIDSLQRDSRAVLKSIEVQHGLLIERAPEIYSFSHLTFQEYFTAKWFCDRADWQCLVGYISEKHWRQIFLIVIEMRKNANDLLLCMKQKVDLIVTENEKIENLLVWISKKCSSVNVSYKLAALRAFYFALARSLNHQFTLNLSHQDSLASFFDDNLALTIDQSLAHDYKLAYNYAFSPELSLDYDLAHGYLPSPYTSLNFYPELQRSLKKLQDQFPYHLEDEYLFKNWWQTNGSAWIKRLINVMIEHCDIGHDLQLSEEDNKLFQRYYDANQLLVDCLNSGCKVSDEVKKEIEETLLLPIDEIKKRQQQM</sequence>
<proteinExistence type="predicted"/>
<dbReference type="HOGENOM" id="CLU_016337_1_0_3"/>
<dbReference type="Pfam" id="PF05729">
    <property type="entry name" value="NACHT"/>
    <property type="match status" value="1"/>
</dbReference>
<dbReference type="EMBL" id="CP003630">
    <property type="protein sequence ID" value="AFZ20599.1"/>
    <property type="molecule type" value="Genomic_DNA"/>
</dbReference>
<dbReference type="InterPro" id="IPR007111">
    <property type="entry name" value="NACHT_NTPase"/>
</dbReference>
<accession>K9WLG1</accession>
<dbReference type="InterPro" id="IPR027417">
    <property type="entry name" value="P-loop_NTPase"/>
</dbReference>
<gene>
    <name evidence="2" type="ORF">Mic7113_4938</name>
</gene>
<feature type="domain" description="NACHT" evidence="1">
    <location>
        <begin position="178"/>
        <end position="301"/>
    </location>
</feature>
<evidence type="ECO:0000313" key="2">
    <source>
        <dbReference type="EMBL" id="AFZ20599.1"/>
    </source>
</evidence>
<dbReference type="Pfam" id="PF22727">
    <property type="entry name" value="NCH2"/>
    <property type="match status" value="1"/>
</dbReference>
<keyword evidence="3" id="KW-1185">Reference proteome</keyword>
<evidence type="ECO:0000313" key="3">
    <source>
        <dbReference type="Proteomes" id="UP000010471"/>
    </source>
</evidence>
<dbReference type="InterPro" id="IPR054501">
    <property type="entry name" value="NCH2"/>
</dbReference>
<dbReference type="KEGG" id="mic:Mic7113_4938"/>
<dbReference type="OrthoDB" id="448481at2"/>
<dbReference type="Proteomes" id="UP000010471">
    <property type="component" value="Chromosome"/>
</dbReference>
<dbReference type="Gene3D" id="3.40.50.300">
    <property type="entry name" value="P-loop containing nucleotide triphosphate hydrolases"/>
    <property type="match status" value="1"/>
</dbReference>
<organism evidence="2 3">
    <name type="scientific">Allocoleopsis franciscana PCC 7113</name>
    <dbReference type="NCBI Taxonomy" id="1173027"/>
    <lineage>
        <taxon>Bacteria</taxon>
        <taxon>Bacillati</taxon>
        <taxon>Cyanobacteriota</taxon>
        <taxon>Cyanophyceae</taxon>
        <taxon>Coleofasciculales</taxon>
        <taxon>Coleofasciculaceae</taxon>
        <taxon>Allocoleopsis</taxon>
        <taxon>Allocoleopsis franciscana</taxon>
    </lineage>
</organism>
<protein>
    <submittedName>
        <fullName evidence="2">Putative NTPase (NACHT family)</fullName>
    </submittedName>
</protein>
<evidence type="ECO:0000259" key="1">
    <source>
        <dbReference type="PROSITE" id="PS50837"/>
    </source>
</evidence>
<dbReference type="AlphaFoldDB" id="K9WLG1"/>
<dbReference type="PANTHER" id="PTHR46844">
    <property type="entry name" value="SLR5058 PROTEIN"/>
    <property type="match status" value="1"/>
</dbReference>
<name>K9WLG1_9CYAN</name>
<dbReference type="RefSeq" id="WP_015184734.1">
    <property type="nucleotide sequence ID" value="NC_019738.1"/>
</dbReference>
<dbReference type="STRING" id="1173027.Mic7113_4938"/>
<dbReference type="PANTHER" id="PTHR46844:SF1">
    <property type="entry name" value="SLR5058 PROTEIN"/>
    <property type="match status" value="1"/>
</dbReference>
<dbReference type="SUPFAM" id="SSF52540">
    <property type="entry name" value="P-loop containing nucleoside triphosphate hydrolases"/>
    <property type="match status" value="1"/>
</dbReference>